<dbReference type="GO" id="GO:0004185">
    <property type="term" value="F:serine-type carboxypeptidase activity"/>
    <property type="evidence" value="ECO:0007669"/>
    <property type="project" value="InterPro"/>
</dbReference>
<keyword evidence="2" id="KW-0472">Membrane</keyword>
<dbReference type="PANTHER" id="PTHR11802:SF29">
    <property type="entry name" value="SERINE CARBOXYPEPTIDASE-LIKE 19"/>
    <property type="match status" value="1"/>
</dbReference>
<dbReference type="AlphaFoldDB" id="A0A398AD16"/>
<keyword evidence="2" id="KW-0812">Transmembrane</keyword>
<keyword evidence="2" id="KW-1133">Transmembrane helix</keyword>
<protein>
    <submittedName>
        <fullName evidence="4">Uncharacterized protein</fullName>
    </submittedName>
</protein>
<accession>A0A398AD16</accession>
<gene>
    <name evidence="4" type="ORF">BRARA_B00321</name>
</gene>
<feature type="chain" id="PRO_5017466089" evidence="3">
    <location>
        <begin position="21"/>
        <end position="100"/>
    </location>
</feature>
<evidence type="ECO:0000313" key="5">
    <source>
        <dbReference type="Proteomes" id="UP000264353"/>
    </source>
</evidence>
<dbReference type="Gene3D" id="3.40.50.1820">
    <property type="entry name" value="alpha/beta hydrolase"/>
    <property type="match status" value="1"/>
</dbReference>
<dbReference type="InterPro" id="IPR001563">
    <property type="entry name" value="Peptidase_S10"/>
</dbReference>
<reference evidence="4 5" key="1">
    <citation type="submission" date="2018-06" db="EMBL/GenBank/DDBJ databases">
        <title>WGS assembly of Brassica rapa FPsc.</title>
        <authorList>
            <person name="Bowman J."/>
            <person name="Kohchi T."/>
            <person name="Yamato K."/>
            <person name="Jenkins J."/>
            <person name="Shu S."/>
            <person name="Ishizaki K."/>
            <person name="Yamaoka S."/>
            <person name="Nishihama R."/>
            <person name="Nakamura Y."/>
            <person name="Berger F."/>
            <person name="Adam C."/>
            <person name="Aki S."/>
            <person name="Althoff F."/>
            <person name="Araki T."/>
            <person name="Arteaga-Vazquez M."/>
            <person name="Balasubrmanian S."/>
            <person name="Bauer D."/>
            <person name="Boehm C."/>
            <person name="Briginshaw L."/>
            <person name="Caballero-Perez J."/>
            <person name="Catarino B."/>
            <person name="Chen F."/>
            <person name="Chiyoda S."/>
            <person name="Chovatia M."/>
            <person name="Davies K."/>
            <person name="Delmans M."/>
            <person name="Demura T."/>
            <person name="Dierschke T."/>
            <person name="Dolan L."/>
            <person name="Dorantes-Acosta A."/>
            <person name="Eklund D."/>
            <person name="Florent S."/>
            <person name="Flores-Sandoval E."/>
            <person name="Fujiyama A."/>
            <person name="Fukuzawa H."/>
            <person name="Galik B."/>
            <person name="Grimanelli D."/>
            <person name="Grimwood J."/>
            <person name="Grossniklaus U."/>
            <person name="Hamada T."/>
            <person name="Haseloff J."/>
            <person name="Hetherington A."/>
            <person name="Higo A."/>
            <person name="Hirakawa Y."/>
            <person name="Hundley H."/>
            <person name="Ikeda Y."/>
            <person name="Inoue K."/>
            <person name="Inoue S."/>
            <person name="Ishida S."/>
            <person name="Jia Q."/>
            <person name="Kakita M."/>
            <person name="Kanazawa T."/>
            <person name="Kawai Y."/>
            <person name="Kawashima T."/>
            <person name="Kennedy M."/>
            <person name="Kinose K."/>
            <person name="Kinoshita T."/>
            <person name="Kohara Y."/>
            <person name="Koide E."/>
            <person name="Komatsu K."/>
            <person name="Kopischke S."/>
            <person name="Kubo M."/>
            <person name="Kyozuka J."/>
            <person name="Lagercrantz U."/>
            <person name="Lin S."/>
            <person name="Lindquist E."/>
            <person name="Lipzen A."/>
            <person name="Lu C."/>
            <person name="Luna E."/>
            <person name="Martienssen R."/>
            <person name="Minamino N."/>
            <person name="Mizutani M."/>
            <person name="Mizutani M."/>
            <person name="Mochizuki N."/>
            <person name="Monte I."/>
            <person name="Mosher R."/>
            <person name="Nagasaki H."/>
            <person name="Nakagami H."/>
            <person name="Naramoto S."/>
            <person name="Nishitani K."/>
            <person name="Ohtani M."/>
            <person name="Okamoto T."/>
            <person name="Okumura M."/>
            <person name="Phillips J."/>
            <person name="Pollak B."/>
            <person name="Reinders A."/>
            <person name="Roevekamp M."/>
            <person name="Sano R."/>
            <person name="Sawa S."/>
            <person name="Schmid M."/>
            <person name="Shirakawa M."/>
            <person name="Solano R."/>
            <person name="Spunde A."/>
            <person name="Suetsugu N."/>
            <person name="Sugano S."/>
            <person name="Sugiyama A."/>
            <person name="Sun R."/>
            <person name="Suzuki Y."/>
            <person name="Takenaka M."/>
            <person name="Takezawa D."/>
            <person name="Tomogane H."/>
            <person name="Tsuzuki M."/>
            <person name="Ueda T."/>
            <person name="Umeda M."/>
            <person name="Ward J."/>
            <person name="Watanabe Y."/>
            <person name="Yazaki K."/>
            <person name="Yokoyama R."/>
            <person name="Yoshitake Y."/>
            <person name="Yotsui I."/>
            <person name="Zachgo S."/>
            <person name="Schmutz J."/>
        </authorList>
    </citation>
    <scope>NUCLEOTIDE SEQUENCE [LARGE SCALE GENOMIC DNA]</scope>
    <source>
        <strain evidence="5">cv. B-3</strain>
    </source>
</reference>
<keyword evidence="3" id="KW-0732">Signal</keyword>
<dbReference type="PANTHER" id="PTHR11802">
    <property type="entry name" value="SERINE PROTEASE FAMILY S10 SERINE CARBOXYPEPTIDASE"/>
    <property type="match status" value="1"/>
</dbReference>
<proteinExistence type="inferred from homology"/>
<name>A0A398AD16_BRACM</name>
<dbReference type="Proteomes" id="UP000264353">
    <property type="component" value="Chromosome A2"/>
</dbReference>
<organism evidence="4 5">
    <name type="scientific">Brassica campestris</name>
    <name type="common">Field mustard</name>
    <dbReference type="NCBI Taxonomy" id="3711"/>
    <lineage>
        <taxon>Eukaryota</taxon>
        <taxon>Viridiplantae</taxon>
        <taxon>Streptophyta</taxon>
        <taxon>Embryophyta</taxon>
        <taxon>Tracheophyta</taxon>
        <taxon>Spermatophyta</taxon>
        <taxon>Magnoliopsida</taxon>
        <taxon>eudicotyledons</taxon>
        <taxon>Gunneridae</taxon>
        <taxon>Pentapetalae</taxon>
        <taxon>rosids</taxon>
        <taxon>malvids</taxon>
        <taxon>Brassicales</taxon>
        <taxon>Brassicaceae</taxon>
        <taxon>Brassiceae</taxon>
        <taxon>Brassica</taxon>
    </lineage>
</organism>
<dbReference type="EMBL" id="CM010629">
    <property type="protein sequence ID" value="RID73153.1"/>
    <property type="molecule type" value="Genomic_DNA"/>
</dbReference>
<dbReference type="SUPFAM" id="SSF53474">
    <property type="entry name" value="alpha/beta-Hydrolases"/>
    <property type="match status" value="1"/>
</dbReference>
<dbReference type="InterPro" id="IPR029058">
    <property type="entry name" value="AB_hydrolase_fold"/>
</dbReference>
<feature type="non-terminal residue" evidence="4">
    <location>
        <position position="100"/>
    </location>
</feature>
<dbReference type="GO" id="GO:0006508">
    <property type="term" value="P:proteolysis"/>
    <property type="evidence" value="ECO:0007669"/>
    <property type="project" value="InterPro"/>
</dbReference>
<feature type="transmembrane region" description="Helical" evidence="2">
    <location>
        <begin position="69"/>
        <end position="88"/>
    </location>
</feature>
<feature type="signal peptide" evidence="3">
    <location>
        <begin position="1"/>
        <end position="20"/>
    </location>
</feature>
<comment type="similarity">
    <text evidence="1">Belongs to the peptidase S10 family.</text>
</comment>
<evidence type="ECO:0000256" key="2">
    <source>
        <dbReference type="SAM" id="Phobius"/>
    </source>
</evidence>
<dbReference type="Pfam" id="PF00450">
    <property type="entry name" value="Peptidase_S10"/>
    <property type="match status" value="1"/>
</dbReference>
<evidence type="ECO:0000256" key="3">
    <source>
        <dbReference type="SAM" id="SignalP"/>
    </source>
</evidence>
<evidence type="ECO:0000256" key="1">
    <source>
        <dbReference type="ARBA" id="ARBA00009431"/>
    </source>
</evidence>
<evidence type="ECO:0000313" key="4">
    <source>
        <dbReference type="EMBL" id="RID73153.1"/>
    </source>
</evidence>
<sequence>MRNLYFLVLFPLSILILVDASLHVKYLPGLEGPLPFELETGYVSVGESGDVELFYYFVKSERNPDKDPLMIWLTGGPGCSSICGFLFANGKQILFFLGFI</sequence>